<evidence type="ECO:0000256" key="1">
    <source>
        <dbReference type="ARBA" id="ARBA00000085"/>
    </source>
</evidence>
<evidence type="ECO:0000256" key="4">
    <source>
        <dbReference type="ARBA" id="ARBA00022679"/>
    </source>
</evidence>
<dbReference type="Proteomes" id="UP000199659">
    <property type="component" value="Unassembled WGS sequence"/>
</dbReference>
<dbReference type="RefSeq" id="WP_092560544.1">
    <property type="nucleotide sequence ID" value="NZ_FOYZ01000007.1"/>
</dbReference>
<evidence type="ECO:0000259" key="6">
    <source>
        <dbReference type="PROSITE" id="PS50112"/>
    </source>
</evidence>
<dbReference type="PANTHER" id="PTHR43304:SF1">
    <property type="entry name" value="PAC DOMAIN-CONTAINING PROTEIN"/>
    <property type="match status" value="1"/>
</dbReference>
<reference evidence="7 8" key="1">
    <citation type="submission" date="2016-10" db="EMBL/GenBank/DDBJ databases">
        <authorList>
            <person name="de Groot N.N."/>
        </authorList>
    </citation>
    <scope>NUCLEOTIDE SEQUENCE [LARGE SCALE GENOMIC DNA]</scope>
    <source>
        <strain evidence="7 8">743A</strain>
    </source>
</reference>
<dbReference type="EMBL" id="FOYZ01000007">
    <property type="protein sequence ID" value="SFR83171.1"/>
    <property type="molecule type" value="Genomic_DNA"/>
</dbReference>
<keyword evidence="8" id="KW-1185">Reference proteome</keyword>
<dbReference type="AlphaFoldDB" id="A0A1I6JW77"/>
<accession>A0A1I6JW77</accession>
<keyword evidence="3" id="KW-0597">Phosphoprotein</keyword>
<evidence type="ECO:0000313" key="8">
    <source>
        <dbReference type="Proteomes" id="UP000199659"/>
    </source>
</evidence>
<evidence type="ECO:0000256" key="5">
    <source>
        <dbReference type="ARBA" id="ARBA00022777"/>
    </source>
</evidence>
<organism evidence="7 8">
    <name type="scientific">Anaeromicropila populeti</name>
    <dbReference type="NCBI Taxonomy" id="37658"/>
    <lineage>
        <taxon>Bacteria</taxon>
        <taxon>Bacillati</taxon>
        <taxon>Bacillota</taxon>
        <taxon>Clostridia</taxon>
        <taxon>Lachnospirales</taxon>
        <taxon>Lachnospiraceae</taxon>
        <taxon>Anaeromicropila</taxon>
    </lineage>
</organism>
<dbReference type="OrthoDB" id="9767435at2"/>
<dbReference type="PANTHER" id="PTHR43304">
    <property type="entry name" value="PHYTOCHROME-LIKE PROTEIN CPH1"/>
    <property type="match status" value="1"/>
</dbReference>
<dbReference type="Gene3D" id="3.30.450.20">
    <property type="entry name" value="PAS domain"/>
    <property type="match status" value="1"/>
</dbReference>
<gene>
    <name evidence="7" type="ORF">SAMN05661086_02002</name>
</gene>
<sequence>MKRIAKKLFQEFVDYIDFPTMIYFYESGKIFAINEPAKAIIGAKSKEVAVLLENQERIRFNREILDYGKELFYNKWMCIGEEKWEVDFEINCFPLDNQHIVVCFFEQSYKQVYVKHLSVQIPRMFLKDADLNFLSVSHYFMLDANMQNHYIGKKNDSFLDPESSEYIDEIEREIMEDGISQYNMIHTMKVIGRTEYFVKTNRMRVIDRNGKGVAILGVYSLILNRNEYKGMLDATLRENGILNQIFWRSGLYIFSWKLVDKWPVEYVSPNFSVFGYTMYELYSGKVKWKDIIHPDDWDDMESAVKEFIQNGSKSMKILSYRIKKADGQYVWIKDETFNISMTGEQWYREGVITDINEKKILL</sequence>
<dbReference type="EC" id="2.7.13.3" evidence="2"/>
<dbReference type="Pfam" id="PF08447">
    <property type="entry name" value="PAS_3"/>
    <property type="match status" value="1"/>
</dbReference>
<dbReference type="InterPro" id="IPR035965">
    <property type="entry name" value="PAS-like_dom_sf"/>
</dbReference>
<comment type="catalytic activity">
    <reaction evidence="1">
        <text>ATP + protein L-histidine = ADP + protein N-phospho-L-histidine.</text>
        <dbReference type="EC" id="2.7.13.3"/>
    </reaction>
</comment>
<dbReference type="NCBIfam" id="TIGR00229">
    <property type="entry name" value="sensory_box"/>
    <property type="match status" value="1"/>
</dbReference>
<evidence type="ECO:0000256" key="3">
    <source>
        <dbReference type="ARBA" id="ARBA00022553"/>
    </source>
</evidence>
<dbReference type="STRING" id="37658.SAMN05661086_02002"/>
<evidence type="ECO:0000313" key="7">
    <source>
        <dbReference type="EMBL" id="SFR83171.1"/>
    </source>
</evidence>
<feature type="domain" description="PAS" evidence="6">
    <location>
        <begin position="272"/>
        <end position="311"/>
    </location>
</feature>
<name>A0A1I6JW77_9FIRM</name>
<dbReference type="SUPFAM" id="SSF55785">
    <property type="entry name" value="PYP-like sensor domain (PAS domain)"/>
    <property type="match status" value="1"/>
</dbReference>
<dbReference type="InterPro" id="IPR052162">
    <property type="entry name" value="Sensor_kinase/Photoreceptor"/>
</dbReference>
<proteinExistence type="predicted"/>
<keyword evidence="5" id="KW-0418">Kinase</keyword>
<dbReference type="InterPro" id="IPR013655">
    <property type="entry name" value="PAS_fold_3"/>
</dbReference>
<dbReference type="GO" id="GO:0004673">
    <property type="term" value="F:protein histidine kinase activity"/>
    <property type="evidence" value="ECO:0007669"/>
    <property type="project" value="UniProtKB-EC"/>
</dbReference>
<evidence type="ECO:0000256" key="2">
    <source>
        <dbReference type="ARBA" id="ARBA00012438"/>
    </source>
</evidence>
<dbReference type="PROSITE" id="PS50112">
    <property type="entry name" value="PAS"/>
    <property type="match status" value="1"/>
</dbReference>
<dbReference type="InterPro" id="IPR000014">
    <property type="entry name" value="PAS"/>
</dbReference>
<protein>
    <recommendedName>
        <fullName evidence="2">histidine kinase</fullName>
        <ecNumber evidence="2">2.7.13.3</ecNumber>
    </recommendedName>
</protein>
<keyword evidence="4" id="KW-0808">Transferase</keyword>